<organism evidence="2 3">
    <name type="scientific">Marinospirillum celere</name>
    <dbReference type="NCBI Taxonomy" id="1122252"/>
    <lineage>
        <taxon>Bacteria</taxon>
        <taxon>Pseudomonadati</taxon>
        <taxon>Pseudomonadota</taxon>
        <taxon>Gammaproteobacteria</taxon>
        <taxon>Oceanospirillales</taxon>
        <taxon>Oceanospirillaceae</taxon>
        <taxon>Marinospirillum</taxon>
    </lineage>
</organism>
<feature type="region of interest" description="Disordered" evidence="1">
    <location>
        <begin position="66"/>
        <end position="85"/>
    </location>
</feature>
<sequence length="127" mass="13926">MLLSDKEMSGFTLMELLAALLITSFLAIGVAQYLAAATQVRLIMHQDTLAARTAEDLARQLAISQSPPGHLNASRCTSKPSSSSLDTLQLCRAYQKLPQLRVRSQGQQLTLSWQGPTGTREVQRPLF</sequence>
<gene>
    <name evidence="2" type="ORF">SAMN05660443_2043</name>
</gene>
<dbReference type="OrthoDB" id="9993260at2"/>
<evidence type="ECO:0000313" key="2">
    <source>
        <dbReference type="EMBL" id="SFC27862.1"/>
    </source>
</evidence>
<proteinExistence type="predicted"/>
<accession>A0A1I1HWA9</accession>
<protein>
    <submittedName>
        <fullName evidence="2">Prepilin-type N-terminal cleavage/methylation domain-containing protein</fullName>
    </submittedName>
</protein>
<name>A0A1I1HWA9_9GAMM</name>
<dbReference type="Proteomes" id="UP000199058">
    <property type="component" value="Unassembled WGS sequence"/>
</dbReference>
<evidence type="ECO:0000256" key="1">
    <source>
        <dbReference type="SAM" id="MobiDB-lite"/>
    </source>
</evidence>
<dbReference type="AlphaFoldDB" id="A0A1I1HWA9"/>
<dbReference type="EMBL" id="FOLH01000004">
    <property type="protein sequence ID" value="SFC27862.1"/>
    <property type="molecule type" value="Genomic_DNA"/>
</dbReference>
<dbReference type="InterPro" id="IPR012902">
    <property type="entry name" value="N_methyl_site"/>
</dbReference>
<keyword evidence="3" id="KW-1185">Reference proteome</keyword>
<dbReference type="RefSeq" id="WP_091962962.1">
    <property type="nucleotide sequence ID" value="NZ_FOLH01000004.1"/>
</dbReference>
<evidence type="ECO:0000313" key="3">
    <source>
        <dbReference type="Proteomes" id="UP000199058"/>
    </source>
</evidence>
<dbReference type="STRING" id="1122252.SAMN05660443_2043"/>
<feature type="compositionally biased region" description="Polar residues" evidence="1">
    <location>
        <begin position="74"/>
        <end position="85"/>
    </location>
</feature>
<reference evidence="2 3" key="1">
    <citation type="submission" date="2016-10" db="EMBL/GenBank/DDBJ databases">
        <authorList>
            <person name="de Groot N.N."/>
        </authorList>
    </citation>
    <scope>NUCLEOTIDE SEQUENCE [LARGE SCALE GENOMIC DNA]</scope>
    <source>
        <strain evidence="2 3">DSM 18438</strain>
    </source>
</reference>
<dbReference type="NCBIfam" id="TIGR02532">
    <property type="entry name" value="IV_pilin_GFxxxE"/>
    <property type="match status" value="1"/>
</dbReference>